<evidence type="ECO:0000313" key="3">
    <source>
        <dbReference type="Proteomes" id="UP001372338"/>
    </source>
</evidence>
<dbReference type="AlphaFoldDB" id="A0AAN9HTD0"/>
<protein>
    <submittedName>
        <fullName evidence="2">Uncharacterized protein</fullName>
    </submittedName>
</protein>
<evidence type="ECO:0000256" key="1">
    <source>
        <dbReference type="SAM" id="MobiDB-lite"/>
    </source>
</evidence>
<dbReference type="EMBL" id="JAYWIO010000008">
    <property type="protein sequence ID" value="KAK7244683.1"/>
    <property type="molecule type" value="Genomic_DNA"/>
</dbReference>
<evidence type="ECO:0000313" key="2">
    <source>
        <dbReference type="EMBL" id="KAK7244683.1"/>
    </source>
</evidence>
<keyword evidence="3" id="KW-1185">Reference proteome</keyword>
<feature type="compositionally biased region" description="Acidic residues" evidence="1">
    <location>
        <begin position="36"/>
        <end position="46"/>
    </location>
</feature>
<accession>A0AAN9HTD0</accession>
<comment type="caution">
    <text evidence="2">The sequence shown here is derived from an EMBL/GenBank/DDBJ whole genome shotgun (WGS) entry which is preliminary data.</text>
</comment>
<feature type="compositionally biased region" description="Basic and acidic residues" evidence="1">
    <location>
        <begin position="63"/>
        <end position="89"/>
    </location>
</feature>
<dbReference type="Proteomes" id="UP001372338">
    <property type="component" value="Unassembled WGS sequence"/>
</dbReference>
<name>A0AAN9HTD0_CROPI</name>
<organism evidence="2 3">
    <name type="scientific">Crotalaria pallida</name>
    <name type="common">Smooth rattlebox</name>
    <name type="synonym">Crotalaria striata</name>
    <dbReference type="NCBI Taxonomy" id="3830"/>
    <lineage>
        <taxon>Eukaryota</taxon>
        <taxon>Viridiplantae</taxon>
        <taxon>Streptophyta</taxon>
        <taxon>Embryophyta</taxon>
        <taxon>Tracheophyta</taxon>
        <taxon>Spermatophyta</taxon>
        <taxon>Magnoliopsida</taxon>
        <taxon>eudicotyledons</taxon>
        <taxon>Gunneridae</taxon>
        <taxon>Pentapetalae</taxon>
        <taxon>rosids</taxon>
        <taxon>fabids</taxon>
        <taxon>Fabales</taxon>
        <taxon>Fabaceae</taxon>
        <taxon>Papilionoideae</taxon>
        <taxon>50 kb inversion clade</taxon>
        <taxon>genistoids sensu lato</taxon>
        <taxon>core genistoids</taxon>
        <taxon>Crotalarieae</taxon>
        <taxon>Crotalaria</taxon>
    </lineage>
</organism>
<gene>
    <name evidence="2" type="ORF">RIF29_39508</name>
</gene>
<proteinExistence type="predicted"/>
<feature type="compositionally biased region" description="Low complexity" evidence="1">
    <location>
        <begin position="12"/>
        <end position="34"/>
    </location>
</feature>
<reference evidence="2 3" key="1">
    <citation type="submission" date="2024-01" db="EMBL/GenBank/DDBJ databases">
        <title>The genomes of 5 underutilized Papilionoideae crops provide insights into root nodulation and disease resistanc.</title>
        <authorList>
            <person name="Yuan L."/>
        </authorList>
    </citation>
    <scope>NUCLEOTIDE SEQUENCE [LARGE SCALE GENOMIC DNA]</scope>
    <source>
        <strain evidence="2">ZHUSHIDOU_FW_LH</strain>
        <tissue evidence="2">Leaf</tissue>
    </source>
</reference>
<feature type="region of interest" description="Disordered" evidence="1">
    <location>
        <begin position="1"/>
        <end position="106"/>
    </location>
</feature>
<feature type="compositionally biased region" description="Polar residues" evidence="1">
    <location>
        <begin position="97"/>
        <end position="106"/>
    </location>
</feature>
<sequence>MAGKRGRPPKTPNSSSKKTPSVVKRPEGSSSKELSLSDEEALEDIDSLTPKKAAELSNVTQKWVEKKKPSREDIEKIDDCLRANDEKAVESAVKQANGENNQPSTSYVEETLESTASKEGVSVNVQDKGKEKVVECVQEGSDSENTQPWIPAILKEKAKERWVQEGDPNTAYFHSAIRSRQYKNRILSITTAEGVCIQDQQGIMDEFVDQYAKLYAMKEVSF</sequence>